<evidence type="ECO:0000313" key="2">
    <source>
        <dbReference type="Proteomes" id="UP000002230"/>
    </source>
</evidence>
<keyword evidence="2" id="KW-1185">Reference proteome</keyword>
<reference evidence="1 2" key="2">
    <citation type="journal article" date="2011" name="BMC Immunol.">
        <title>Comparison of static immersion and intravenous injection systems for exposure of zebrafish embryos to the natural pathogen Edwardsiella tarda.</title>
        <authorList>
            <person name="van Soest J.J."/>
            <person name="Stockhammer O.W."/>
            <person name="Ordas A."/>
            <person name="Bloemberg G.V."/>
            <person name="Spaink H.P."/>
            <person name="Meijer A.H."/>
        </authorList>
    </citation>
    <scope>NUCLEOTIDE SEQUENCE [LARGE SCALE GENOMIC DNA]</scope>
    <source>
        <strain evidence="1 2">FL6-60</strain>
    </source>
</reference>
<organism evidence="1 2">
    <name type="scientific">Edwardsiella tarda (strain FL6-60)</name>
    <dbReference type="NCBI Taxonomy" id="718251"/>
    <lineage>
        <taxon>Bacteria</taxon>
        <taxon>Pseudomonadati</taxon>
        <taxon>Pseudomonadota</taxon>
        <taxon>Gammaproteobacteria</taxon>
        <taxon>Enterobacterales</taxon>
        <taxon>Hafniaceae</taxon>
        <taxon>Edwardsiella</taxon>
    </lineage>
</organism>
<gene>
    <name evidence="1" type="ordered locus">ETAF_0675</name>
</gene>
<dbReference type="PATRIC" id="fig|718251.5.peg.691"/>
<dbReference type="Proteomes" id="UP000002230">
    <property type="component" value="Chromosome"/>
</dbReference>
<dbReference type="KEGG" id="etd:ETAF_0675"/>
<sequence length="41" mass="3995">MGDGRWAMGDGDGDGVAAGRAAATLLTPCEASVITGSAVMR</sequence>
<proteinExistence type="predicted"/>
<name>A0A0H3DRZ4_EDWTF</name>
<dbReference type="EMBL" id="CP002154">
    <property type="protein sequence ID" value="ADM40797.1"/>
    <property type="molecule type" value="Genomic_DNA"/>
</dbReference>
<accession>A0A0H3DRZ4</accession>
<protein>
    <submittedName>
        <fullName evidence="1">Uncharacterized protein</fullName>
    </submittedName>
</protein>
<dbReference type="AlphaFoldDB" id="A0A0H3DRZ4"/>
<evidence type="ECO:0000313" key="1">
    <source>
        <dbReference type="EMBL" id="ADM40797.1"/>
    </source>
</evidence>
<reference evidence="2" key="1">
    <citation type="submission" date="2010-08" db="EMBL/GenBank/DDBJ databases">
        <title>Genome comparisons of Edwardsiella bacteria analysed using deep sequencing technology.</title>
        <authorList>
            <person name="van Soest J.J."/>
            <person name="Henkel C.V."/>
            <person name="Jansen H.J."/>
            <person name="van den Hondel C.A.M.J.J."/>
            <person name="Bloemberg G.V."/>
            <person name="Meijer A.H."/>
            <person name="Spaink H.P."/>
        </authorList>
    </citation>
    <scope>NUCLEOTIDE SEQUENCE [LARGE SCALE GENOMIC DNA]</scope>
    <source>
        <strain evidence="2">FL6-60</strain>
    </source>
</reference>
<dbReference type="HOGENOM" id="CLU_3269314_0_0_6"/>